<protein>
    <submittedName>
        <fullName evidence="2">Uncharacterized protein</fullName>
    </submittedName>
</protein>
<name>A0A7R9UBM5_9STRA</name>
<keyword evidence="1" id="KW-1133">Transmembrane helix</keyword>
<proteinExistence type="predicted"/>
<feature type="transmembrane region" description="Helical" evidence="1">
    <location>
        <begin position="321"/>
        <end position="342"/>
    </location>
</feature>
<sequence length="415" mass="44196">MLRNDDGTVSAAPEHTAIGHGVGSVTSELFAAFSGLCRAEIVDCPGFGDTRDAAHRVRNMLTLTYVLGDTRRAKFALLLSHRQACHPRGVPFRAALDAVLGLFGDVEVFHSVQLLLTSPRADWDEELLKSTLKQVVEDHLRDPKEVNAVRNCVDRMMAYHPGEVAEGGELLGHLNHLPLVNMSEKHLLRRAPISTDDIEAAFSDLFAAHQERIRQILRRGSPFTGLLDRRDEAQRFLMFGNDALSAKVKDCDAVIKDFADETAQAADVDSLAGLNDRLHTLQELHRVLDEGELFEVITDSPLEHYETIVKRKLRRVLLRHIAVVGTGVFGLFLGGAGMIVAATEGACCAGASAGAAAGAGAGAASGAGAGVGAGLGAGAATAAFLSALVDKVASMSPEQMMALSAMLSQMMSKAK</sequence>
<evidence type="ECO:0000313" key="2">
    <source>
        <dbReference type="EMBL" id="CAD8259702.1"/>
    </source>
</evidence>
<dbReference type="AlphaFoldDB" id="A0A7R9UBM5"/>
<organism evidence="2">
    <name type="scientific">Pinguiococcus pyrenoidosus</name>
    <dbReference type="NCBI Taxonomy" id="172671"/>
    <lineage>
        <taxon>Eukaryota</taxon>
        <taxon>Sar</taxon>
        <taxon>Stramenopiles</taxon>
        <taxon>Ochrophyta</taxon>
        <taxon>Pinguiophyceae</taxon>
        <taxon>Pinguiochrysidales</taxon>
        <taxon>Pinguiochrysidaceae</taxon>
        <taxon>Pinguiococcus</taxon>
    </lineage>
</organism>
<accession>A0A7R9UBM5</accession>
<reference evidence="2" key="1">
    <citation type="submission" date="2021-01" db="EMBL/GenBank/DDBJ databases">
        <authorList>
            <person name="Corre E."/>
            <person name="Pelletier E."/>
            <person name="Niang G."/>
            <person name="Scheremetjew M."/>
            <person name="Finn R."/>
            <person name="Kale V."/>
            <person name="Holt S."/>
            <person name="Cochrane G."/>
            <person name="Meng A."/>
            <person name="Brown T."/>
            <person name="Cohen L."/>
        </authorList>
    </citation>
    <scope>NUCLEOTIDE SEQUENCE</scope>
    <source>
        <strain evidence="2">CCMP2078</strain>
    </source>
</reference>
<gene>
    <name evidence="2" type="ORF">PPYR1160_LOCUS9204</name>
</gene>
<keyword evidence="1" id="KW-0472">Membrane</keyword>
<evidence type="ECO:0000256" key="1">
    <source>
        <dbReference type="SAM" id="Phobius"/>
    </source>
</evidence>
<keyword evidence="1" id="KW-0812">Transmembrane</keyword>
<dbReference type="EMBL" id="HBEA01012079">
    <property type="protein sequence ID" value="CAD8259702.1"/>
    <property type="molecule type" value="Transcribed_RNA"/>
</dbReference>